<dbReference type="EMBL" id="FZOU01000007">
    <property type="protein sequence ID" value="SNT30852.1"/>
    <property type="molecule type" value="Genomic_DNA"/>
</dbReference>
<evidence type="ECO:0000313" key="5">
    <source>
        <dbReference type="EMBL" id="SNT30852.1"/>
    </source>
</evidence>
<dbReference type="AlphaFoldDB" id="A0A239LLR6"/>
<dbReference type="RefSeq" id="WP_176441838.1">
    <property type="nucleotide sequence ID" value="NZ_FZOU01000007.1"/>
</dbReference>
<dbReference type="PROSITE" id="PS50995">
    <property type="entry name" value="HTH_MARR_2"/>
    <property type="match status" value="1"/>
</dbReference>
<evidence type="ECO:0000256" key="1">
    <source>
        <dbReference type="ARBA" id="ARBA00023015"/>
    </source>
</evidence>
<gene>
    <name evidence="5" type="ORF">SAMN05421770_10789</name>
</gene>
<proteinExistence type="predicted"/>
<dbReference type="SMART" id="SM00347">
    <property type="entry name" value="HTH_MARR"/>
    <property type="match status" value="1"/>
</dbReference>
<protein>
    <submittedName>
        <fullName evidence="5">DNA-binding transcriptional regulator, MarR family</fullName>
    </submittedName>
</protein>
<keyword evidence="3" id="KW-0804">Transcription</keyword>
<organism evidence="5 6">
    <name type="scientific">Granulicella rosea</name>
    <dbReference type="NCBI Taxonomy" id="474952"/>
    <lineage>
        <taxon>Bacteria</taxon>
        <taxon>Pseudomonadati</taxon>
        <taxon>Acidobacteriota</taxon>
        <taxon>Terriglobia</taxon>
        <taxon>Terriglobales</taxon>
        <taxon>Acidobacteriaceae</taxon>
        <taxon>Granulicella</taxon>
    </lineage>
</organism>
<feature type="domain" description="HTH marR-type" evidence="4">
    <location>
        <begin position="25"/>
        <end position="154"/>
    </location>
</feature>
<dbReference type="PANTHER" id="PTHR42756">
    <property type="entry name" value="TRANSCRIPTIONAL REGULATOR, MARR"/>
    <property type="match status" value="1"/>
</dbReference>
<evidence type="ECO:0000313" key="6">
    <source>
        <dbReference type="Proteomes" id="UP000198356"/>
    </source>
</evidence>
<dbReference type="InterPro" id="IPR036390">
    <property type="entry name" value="WH_DNA-bd_sf"/>
</dbReference>
<keyword evidence="2 5" id="KW-0238">DNA-binding</keyword>
<dbReference type="Gene3D" id="1.10.10.10">
    <property type="entry name" value="Winged helix-like DNA-binding domain superfamily/Winged helix DNA-binding domain"/>
    <property type="match status" value="1"/>
</dbReference>
<dbReference type="Proteomes" id="UP000198356">
    <property type="component" value="Unassembled WGS sequence"/>
</dbReference>
<sequence length="166" mass="18286">MSADVAGKPGKPTRRLSRAKTLRQAGKLIRRLILAAKNRLDDELRPQEVTAAQLRILYEVKLEPGATGAQLARACNVTPQTTQTMLAKAVERGWLERGKDTENNRLVTFTLTPAGLQMLEHGDTTYAEIEKAIWKGVATEEIEGFSALIEKALGNLAPHDRTRDKG</sequence>
<dbReference type="GO" id="GO:0003700">
    <property type="term" value="F:DNA-binding transcription factor activity"/>
    <property type="evidence" value="ECO:0007669"/>
    <property type="project" value="InterPro"/>
</dbReference>
<keyword evidence="6" id="KW-1185">Reference proteome</keyword>
<dbReference type="GO" id="GO:0003677">
    <property type="term" value="F:DNA binding"/>
    <property type="evidence" value="ECO:0007669"/>
    <property type="project" value="UniProtKB-KW"/>
</dbReference>
<dbReference type="SUPFAM" id="SSF46785">
    <property type="entry name" value="Winged helix' DNA-binding domain"/>
    <property type="match status" value="1"/>
</dbReference>
<evidence type="ECO:0000256" key="2">
    <source>
        <dbReference type="ARBA" id="ARBA00023125"/>
    </source>
</evidence>
<dbReference type="Pfam" id="PF12802">
    <property type="entry name" value="MarR_2"/>
    <property type="match status" value="1"/>
</dbReference>
<dbReference type="PANTHER" id="PTHR42756:SF1">
    <property type="entry name" value="TRANSCRIPTIONAL REPRESSOR OF EMRAB OPERON"/>
    <property type="match status" value="1"/>
</dbReference>
<accession>A0A239LLR6</accession>
<keyword evidence="1" id="KW-0805">Transcription regulation</keyword>
<evidence type="ECO:0000259" key="4">
    <source>
        <dbReference type="PROSITE" id="PS50995"/>
    </source>
</evidence>
<dbReference type="InterPro" id="IPR036388">
    <property type="entry name" value="WH-like_DNA-bd_sf"/>
</dbReference>
<reference evidence="5 6" key="1">
    <citation type="submission" date="2017-06" db="EMBL/GenBank/DDBJ databases">
        <authorList>
            <person name="Kim H.J."/>
            <person name="Triplett B.A."/>
        </authorList>
    </citation>
    <scope>NUCLEOTIDE SEQUENCE [LARGE SCALE GENOMIC DNA]</scope>
    <source>
        <strain evidence="5 6">DSM 18704</strain>
    </source>
</reference>
<dbReference type="InterPro" id="IPR000835">
    <property type="entry name" value="HTH_MarR-typ"/>
</dbReference>
<evidence type="ECO:0000256" key="3">
    <source>
        <dbReference type="ARBA" id="ARBA00023163"/>
    </source>
</evidence>
<name>A0A239LLR6_9BACT</name>